<evidence type="ECO:0008006" key="4">
    <source>
        <dbReference type="Google" id="ProtNLM"/>
    </source>
</evidence>
<dbReference type="AlphaFoldDB" id="A0A822YCR6"/>
<evidence type="ECO:0000256" key="1">
    <source>
        <dbReference type="SAM" id="MobiDB-lite"/>
    </source>
</evidence>
<accession>A0A822YCR6</accession>
<sequence length="111" mass="12631">MASRNVSSNSKPQNPAIRTCLCSPTNHPGSFRCSLHRNSRKLYTRSSVHVVSNSTTNRSDWRMVDKPNLLKEFLMQIIKPSKHDLRRRSNFQPKPTRFCLMNSNSGGVTVS</sequence>
<comment type="caution">
    <text evidence="2">The sequence shown here is derived from an EMBL/GenBank/DDBJ whole genome shotgun (WGS) entry which is preliminary data.</text>
</comment>
<dbReference type="Proteomes" id="UP000607653">
    <property type="component" value="Unassembled WGS sequence"/>
</dbReference>
<keyword evidence="3" id="KW-1185">Reference proteome</keyword>
<gene>
    <name evidence="2" type="ORF">HUJ06_028766</name>
</gene>
<feature type="region of interest" description="Disordered" evidence="1">
    <location>
        <begin position="84"/>
        <end position="111"/>
    </location>
</feature>
<dbReference type="EMBL" id="DUZY01000002">
    <property type="protein sequence ID" value="DAD27298.1"/>
    <property type="molecule type" value="Genomic_DNA"/>
</dbReference>
<protein>
    <recommendedName>
        <fullName evidence="4">Serine-rich protein-related</fullName>
    </recommendedName>
</protein>
<organism evidence="2 3">
    <name type="scientific">Nelumbo nucifera</name>
    <name type="common">Sacred lotus</name>
    <dbReference type="NCBI Taxonomy" id="4432"/>
    <lineage>
        <taxon>Eukaryota</taxon>
        <taxon>Viridiplantae</taxon>
        <taxon>Streptophyta</taxon>
        <taxon>Embryophyta</taxon>
        <taxon>Tracheophyta</taxon>
        <taxon>Spermatophyta</taxon>
        <taxon>Magnoliopsida</taxon>
        <taxon>Proteales</taxon>
        <taxon>Nelumbonaceae</taxon>
        <taxon>Nelumbo</taxon>
    </lineage>
</organism>
<proteinExistence type="predicted"/>
<reference evidence="2 3" key="1">
    <citation type="journal article" date="2020" name="Mol. Biol. Evol.">
        <title>Distinct Expression and Methylation Patterns for Genes with Different Fates following a Single Whole-Genome Duplication in Flowering Plants.</title>
        <authorList>
            <person name="Shi T."/>
            <person name="Rahmani R.S."/>
            <person name="Gugger P.F."/>
            <person name="Wang M."/>
            <person name="Li H."/>
            <person name="Zhang Y."/>
            <person name="Li Z."/>
            <person name="Wang Q."/>
            <person name="Van de Peer Y."/>
            <person name="Marchal K."/>
            <person name="Chen J."/>
        </authorList>
    </citation>
    <scope>NUCLEOTIDE SEQUENCE [LARGE SCALE GENOMIC DNA]</scope>
    <source>
        <tissue evidence="2">Leaf</tissue>
    </source>
</reference>
<evidence type="ECO:0000313" key="3">
    <source>
        <dbReference type="Proteomes" id="UP000607653"/>
    </source>
</evidence>
<dbReference type="PANTHER" id="PTHR33132:SF142">
    <property type="entry name" value="SERINE-RICH PROTEIN-LIKE PROTEIN"/>
    <property type="match status" value="1"/>
</dbReference>
<feature type="compositionally biased region" description="Polar residues" evidence="1">
    <location>
        <begin position="101"/>
        <end position="111"/>
    </location>
</feature>
<name>A0A822YCR6_NELNU</name>
<evidence type="ECO:0000313" key="2">
    <source>
        <dbReference type="EMBL" id="DAD27298.1"/>
    </source>
</evidence>
<dbReference type="PANTHER" id="PTHR33132">
    <property type="entry name" value="OSJNBB0118P14.9 PROTEIN"/>
    <property type="match status" value="1"/>
</dbReference>